<feature type="transmembrane region" description="Helical" evidence="6">
    <location>
        <begin position="46"/>
        <end position="68"/>
    </location>
</feature>
<name>A0A5Q0H2P2_SACSY</name>
<dbReference type="PANTHER" id="PTHR23513">
    <property type="entry name" value="INTEGRAL MEMBRANE EFFLUX PROTEIN-RELATED"/>
    <property type="match status" value="1"/>
</dbReference>
<dbReference type="Proteomes" id="UP000325787">
    <property type="component" value="Chromosome"/>
</dbReference>
<dbReference type="AlphaFoldDB" id="A0A5Q0H2P2"/>
<keyword evidence="3 6" id="KW-0812">Transmembrane</keyword>
<evidence type="ECO:0000256" key="3">
    <source>
        <dbReference type="ARBA" id="ARBA00022692"/>
    </source>
</evidence>
<dbReference type="GO" id="GO:0005886">
    <property type="term" value="C:plasma membrane"/>
    <property type="evidence" value="ECO:0007669"/>
    <property type="project" value="UniProtKB-SubCell"/>
</dbReference>
<evidence type="ECO:0000256" key="2">
    <source>
        <dbReference type="ARBA" id="ARBA00022475"/>
    </source>
</evidence>
<dbReference type="Pfam" id="PF07690">
    <property type="entry name" value="MFS_1"/>
    <property type="match status" value="1"/>
</dbReference>
<evidence type="ECO:0000313" key="8">
    <source>
        <dbReference type="Proteomes" id="UP000325787"/>
    </source>
</evidence>
<organism evidence="7 8">
    <name type="scientific">Saccharothrix syringae</name>
    <name type="common">Nocardiopsis syringae</name>
    <dbReference type="NCBI Taxonomy" id="103733"/>
    <lineage>
        <taxon>Bacteria</taxon>
        <taxon>Bacillati</taxon>
        <taxon>Actinomycetota</taxon>
        <taxon>Actinomycetes</taxon>
        <taxon>Pseudonocardiales</taxon>
        <taxon>Pseudonocardiaceae</taxon>
        <taxon>Saccharothrix</taxon>
    </lineage>
</organism>
<dbReference type="KEGG" id="ssyi:EKG83_23315"/>
<dbReference type="InterPro" id="IPR036259">
    <property type="entry name" value="MFS_trans_sf"/>
</dbReference>
<reference evidence="8" key="1">
    <citation type="journal article" date="2021" name="Curr. Microbiol.">
        <title>Complete genome of nocamycin-producing strain Saccharothrix syringae NRRL B-16468 reveals the biosynthetic potential for secondary metabolites.</title>
        <authorList>
            <person name="Mo X."/>
            <person name="Yang S."/>
        </authorList>
    </citation>
    <scope>NUCLEOTIDE SEQUENCE [LARGE SCALE GENOMIC DNA]</scope>
    <source>
        <strain evidence="8">ATCC 51364 / DSM 43886 / JCM 6844 / KCTC 9398 / NBRC 14523 / NRRL B-16468 / INA 2240</strain>
    </source>
</reference>
<dbReference type="InterPro" id="IPR011701">
    <property type="entry name" value="MFS"/>
</dbReference>
<dbReference type="SUPFAM" id="SSF103473">
    <property type="entry name" value="MFS general substrate transporter"/>
    <property type="match status" value="1"/>
</dbReference>
<dbReference type="PANTHER" id="PTHR23513:SF6">
    <property type="entry name" value="MAJOR FACILITATOR SUPERFAMILY ASSOCIATED DOMAIN-CONTAINING PROTEIN"/>
    <property type="match status" value="1"/>
</dbReference>
<evidence type="ECO:0000256" key="5">
    <source>
        <dbReference type="ARBA" id="ARBA00023136"/>
    </source>
</evidence>
<evidence type="ECO:0000256" key="1">
    <source>
        <dbReference type="ARBA" id="ARBA00004651"/>
    </source>
</evidence>
<comment type="subcellular location">
    <subcellularLocation>
        <location evidence="1">Cell membrane</location>
        <topology evidence="1">Multi-pass membrane protein</topology>
    </subcellularLocation>
</comment>
<evidence type="ECO:0000313" key="7">
    <source>
        <dbReference type="EMBL" id="QFZ19962.1"/>
    </source>
</evidence>
<dbReference type="CDD" id="cd06173">
    <property type="entry name" value="MFS_MefA_like"/>
    <property type="match status" value="1"/>
</dbReference>
<proteinExistence type="predicted"/>
<feature type="transmembrane region" description="Helical" evidence="6">
    <location>
        <begin position="167"/>
        <end position="186"/>
    </location>
</feature>
<feature type="transmembrane region" description="Helical" evidence="6">
    <location>
        <begin position="89"/>
        <end position="115"/>
    </location>
</feature>
<dbReference type="Gene3D" id="1.20.1250.20">
    <property type="entry name" value="MFS general substrate transporter like domains"/>
    <property type="match status" value="1"/>
</dbReference>
<evidence type="ECO:0000256" key="4">
    <source>
        <dbReference type="ARBA" id="ARBA00022989"/>
    </source>
</evidence>
<accession>A0A5Q0H2P2</accession>
<gene>
    <name evidence="7" type="ORF">EKG83_23315</name>
</gene>
<keyword evidence="5 6" id="KW-0472">Membrane</keyword>
<protein>
    <submittedName>
        <fullName evidence="7">MFS transporter</fullName>
    </submittedName>
</protein>
<dbReference type="GO" id="GO:0022857">
    <property type="term" value="F:transmembrane transporter activity"/>
    <property type="evidence" value="ECO:0007669"/>
    <property type="project" value="InterPro"/>
</dbReference>
<dbReference type="EMBL" id="CP034550">
    <property type="protein sequence ID" value="QFZ19962.1"/>
    <property type="molecule type" value="Genomic_DNA"/>
</dbReference>
<sequence length="389" mass="38881">MTTSNLGAGTSLRRLLAATAVSDSANGVFAVAAVLGARQLGGSAPAVAAVGAAATLPWLLAVPAGMLVDRVDRARAITACNLGRGALMLALGALLLIGAPAVPALVVVVFGVAVLQTVVDTAAESLVPDLVRAAELTRANGYLAVSTRLCHQAVGPLAAGLLFEVSAPTPVLVAGVGCAAAVVLLRGARARPTAPASPARLRTGVVLIARSPVLAATVAVSALTTLVNGAFMTVFVLYAISPGPLGLGESEYGLLLALVGLGAAGGSVLTSRFEALVGRGHLLWLTRVGWAAVFAAPVLLSGVALVVVVTLGSFVGGMWSVLAMTARQRNSEPRHRGQVAGASRMITYGCAPIGAGLGGVLGEFLEPRAIFLGAAVATLATILLLRPAR</sequence>
<keyword evidence="2" id="KW-1003">Cell membrane</keyword>
<feature type="transmembrane region" description="Helical" evidence="6">
    <location>
        <begin position="368"/>
        <end position="385"/>
    </location>
</feature>
<feature type="transmembrane region" description="Helical" evidence="6">
    <location>
        <begin position="207"/>
        <end position="240"/>
    </location>
</feature>
<feature type="transmembrane region" description="Helical" evidence="6">
    <location>
        <begin position="252"/>
        <end position="270"/>
    </location>
</feature>
<keyword evidence="8" id="KW-1185">Reference proteome</keyword>
<dbReference type="RefSeq" id="WP_033429399.1">
    <property type="nucleotide sequence ID" value="NZ_CP034550.1"/>
</dbReference>
<evidence type="ECO:0000256" key="6">
    <source>
        <dbReference type="SAM" id="Phobius"/>
    </source>
</evidence>
<keyword evidence="4 6" id="KW-1133">Transmembrane helix</keyword>
<dbReference type="OrthoDB" id="145388at2"/>